<sequence length="82" mass="9218">MFCLILQRKQAKLVGEPKVEILRVRPCAVSNSFYTSKFSNSQGLVLTWTSKLRTATDARGSEQKSSAKRTEVHDLVFVVTQT</sequence>
<dbReference type="EMBL" id="CP042817">
    <property type="protein sequence ID" value="QEJ97264.1"/>
    <property type="molecule type" value="Genomic_DNA"/>
</dbReference>
<evidence type="ECO:0000313" key="1">
    <source>
        <dbReference type="EMBL" id="QEJ97264.1"/>
    </source>
</evidence>
<reference evidence="1 2" key="1">
    <citation type="submission" date="2019-08" db="EMBL/GenBank/DDBJ databases">
        <authorList>
            <person name="Kuhnert P."/>
        </authorList>
    </citation>
    <scope>NUCLEOTIDE SEQUENCE [LARGE SCALE GENOMIC DNA]</scope>
    <source>
        <strain evidence="1 2">B36.5</strain>
    </source>
</reference>
<protein>
    <submittedName>
        <fullName evidence="1">Uncharacterized protein</fullName>
    </submittedName>
</protein>
<dbReference type="Proteomes" id="UP000323594">
    <property type="component" value="Chromosome"/>
</dbReference>
<proteinExistence type="predicted"/>
<accession>A0AAE6IS18</accession>
<dbReference type="AlphaFoldDB" id="A0AAE6IS18"/>
<organism evidence="1 2">
    <name type="scientific">Treponema phagedenis</name>
    <dbReference type="NCBI Taxonomy" id="162"/>
    <lineage>
        <taxon>Bacteria</taxon>
        <taxon>Pseudomonadati</taxon>
        <taxon>Spirochaetota</taxon>
        <taxon>Spirochaetia</taxon>
        <taxon>Spirochaetales</taxon>
        <taxon>Treponemataceae</taxon>
        <taxon>Treponema</taxon>
    </lineage>
</organism>
<evidence type="ECO:0000313" key="2">
    <source>
        <dbReference type="Proteomes" id="UP000323594"/>
    </source>
</evidence>
<gene>
    <name evidence="1" type="ORF">FUT82_04195</name>
</gene>
<name>A0AAE6IS18_TREPH</name>